<dbReference type="EMBL" id="JARKNE010000006">
    <property type="protein sequence ID" value="KAK5825265.1"/>
    <property type="molecule type" value="Genomic_DNA"/>
</dbReference>
<accession>A0ABR0PLS5</accession>
<name>A0ABR0PLS5_GOSAR</name>
<keyword evidence="2" id="KW-1185">Reference proteome</keyword>
<organism evidence="1 2">
    <name type="scientific">Gossypium arboreum</name>
    <name type="common">Tree cotton</name>
    <name type="synonym">Gossypium nanking</name>
    <dbReference type="NCBI Taxonomy" id="29729"/>
    <lineage>
        <taxon>Eukaryota</taxon>
        <taxon>Viridiplantae</taxon>
        <taxon>Streptophyta</taxon>
        <taxon>Embryophyta</taxon>
        <taxon>Tracheophyta</taxon>
        <taxon>Spermatophyta</taxon>
        <taxon>Magnoliopsida</taxon>
        <taxon>eudicotyledons</taxon>
        <taxon>Gunneridae</taxon>
        <taxon>Pentapetalae</taxon>
        <taxon>rosids</taxon>
        <taxon>malvids</taxon>
        <taxon>Malvales</taxon>
        <taxon>Malvaceae</taxon>
        <taxon>Malvoideae</taxon>
        <taxon>Gossypium</taxon>
    </lineage>
</organism>
<proteinExistence type="predicted"/>
<sequence length="220" mass="24817">MSTGLHQGSWLVYPGGLWCCISQTIEFEIRVIQCFNHLKVQTQWPTAGKVYFSIHQGRKPVLKNWASNLCLNYNKFTLVKSKSASGFGFLTKVELSGRILAESVIDSSIATAVPTHPSIPSPPSQPGVMDIVIIRDRDLKDDPVVLEKEVVIDWFLLHASSEVWTREFALQKVCTENEARRAESERIILSGEQSLNQLRQLYKPTISQNHKLTQCLHLGD</sequence>
<comment type="caution">
    <text evidence="1">The sequence shown here is derived from an EMBL/GenBank/DDBJ whole genome shotgun (WGS) entry which is preliminary data.</text>
</comment>
<evidence type="ECO:0000313" key="1">
    <source>
        <dbReference type="EMBL" id="KAK5825265.1"/>
    </source>
</evidence>
<evidence type="ECO:0000313" key="2">
    <source>
        <dbReference type="Proteomes" id="UP001358586"/>
    </source>
</evidence>
<gene>
    <name evidence="1" type="ORF">PVK06_020079</name>
</gene>
<protein>
    <submittedName>
        <fullName evidence="1">Uncharacterized protein</fullName>
    </submittedName>
</protein>
<dbReference type="Proteomes" id="UP001358586">
    <property type="component" value="Chromosome 6"/>
</dbReference>
<reference evidence="1 2" key="1">
    <citation type="submission" date="2023-03" db="EMBL/GenBank/DDBJ databases">
        <title>WGS of Gossypium arboreum.</title>
        <authorList>
            <person name="Yu D."/>
        </authorList>
    </citation>
    <scope>NUCLEOTIDE SEQUENCE [LARGE SCALE GENOMIC DNA]</scope>
    <source>
        <tissue evidence="1">Leaf</tissue>
    </source>
</reference>